<accession>A0A1L3NHP8</accession>
<dbReference type="Proteomes" id="UP000182204">
    <property type="component" value="Chromosome"/>
</dbReference>
<dbReference type="EMBL" id="CP013243">
    <property type="protein sequence ID" value="APH15650.1"/>
    <property type="molecule type" value="Genomic_DNA"/>
</dbReference>
<dbReference type="AlphaFoldDB" id="A0A1L3NHP8"/>
<organism evidence="1 2">
    <name type="scientific">Clostridium sporogenes</name>
    <dbReference type="NCBI Taxonomy" id="1509"/>
    <lineage>
        <taxon>Bacteria</taxon>
        <taxon>Bacillati</taxon>
        <taxon>Bacillota</taxon>
        <taxon>Clostridia</taxon>
        <taxon>Eubacteriales</taxon>
        <taxon>Clostridiaceae</taxon>
        <taxon>Clostridium</taxon>
    </lineage>
</organism>
<dbReference type="RefSeq" id="WP_072585766.1">
    <property type="nucleotide sequence ID" value="NZ_CP013243.1"/>
</dbReference>
<proteinExistence type="predicted"/>
<gene>
    <name evidence="1" type="ORF">NPD5_2126</name>
</gene>
<reference evidence="1 2" key="1">
    <citation type="submission" date="2015-11" db="EMBL/GenBank/DDBJ databases">
        <authorList>
            <person name="Hill K.K."/>
            <person name="Shirey T.B."/>
            <person name="Raphael B."/>
            <person name="Daligault H.E."/>
            <person name="Davenport K.W."/>
            <person name="Bruce D.C."/>
            <person name="Foley B.T."/>
            <person name="Johnson S.L."/>
        </authorList>
    </citation>
    <scope>NUCLEOTIDE SEQUENCE [LARGE SCALE GENOMIC DNA]</scope>
    <source>
        <strain evidence="1 2">CDC_1632</strain>
    </source>
</reference>
<evidence type="ECO:0000313" key="2">
    <source>
        <dbReference type="Proteomes" id="UP000182204"/>
    </source>
</evidence>
<sequence length="85" mass="10563">MILTENESYLLATGFTKTKKDIRLKLKKGSIYNKQFNRRYEDVYIIKDIEEAINLYKRYKKTFRRIFKCWNDEFINNMFIMQFLE</sequence>
<protein>
    <submittedName>
        <fullName evidence="1">Uncharacterized protein</fullName>
    </submittedName>
</protein>
<evidence type="ECO:0000313" key="1">
    <source>
        <dbReference type="EMBL" id="APH15650.1"/>
    </source>
</evidence>
<name>A0A1L3NHP8_CLOSG</name>